<evidence type="ECO:0000256" key="1">
    <source>
        <dbReference type="ARBA" id="ARBA00005993"/>
    </source>
</evidence>
<dbReference type="InterPro" id="IPR001628">
    <property type="entry name" value="Znf_hrmn_rcpt"/>
</dbReference>
<keyword evidence="2" id="KW-0479">Metal-binding</keyword>
<evidence type="ECO:0000313" key="12">
    <source>
        <dbReference type="WBParaSite" id="MhA1_Contig2339.frz3.gene2"/>
    </source>
</evidence>
<keyword evidence="7" id="KW-0804">Transcription</keyword>
<comment type="similarity">
    <text evidence="1">Belongs to the nuclear hormone receptor family.</text>
</comment>
<dbReference type="InterPro" id="IPR050274">
    <property type="entry name" value="Nuclear_hormone_rcpt_NR2"/>
</dbReference>
<dbReference type="SMART" id="SM00399">
    <property type="entry name" value="ZnF_C4"/>
    <property type="match status" value="1"/>
</dbReference>
<sequence>MQHQFMQNQILRNQLMQQHQMIENQMMQHHIMENQNNFCQIKEEIVENEEENNLNKIQPKKQKNSPFPTKCCICGYIASGYIFYNVKCCDGCKHFFRRCITAKELFKCKNGENCDIGKAAIKCKSCRFDKCLLKGMYVTKLRGAQQKSLVELQEIIEKRLKELELNGKYIQK</sequence>
<protein>
    <submittedName>
        <fullName evidence="12">Nuclear receptor domain-containing protein</fullName>
    </submittedName>
</protein>
<keyword evidence="6" id="KW-0238">DNA-binding</keyword>
<dbReference type="Proteomes" id="UP000095281">
    <property type="component" value="Unplaced"/>
</dbReference>
<dbReference type="AlphaFoldDB" id="A0A1I8BGW1"/>
<evidence type="ECO:0000256" key="5">
    <source>
        <dbReference type="ARBA" id="ARBA00023015"/>
    </source>
</evidence>
<keyword evidence="4" id="KW-0862">Zinc</keyword>
<keyword evidence="11" id="KW-1185">Reference proteome</keyword>
<dbReference type="InterPro" id="IPR013088">
    <property type="entry name" value="Znf_NHR/GATA"/>
</dbReference>
<keyword evidence="8" id="KW-0675">Receptor</keyword>
<dbReference type="PANTHER" id="PTHR24083">
    <property type="entry name" value="NUCLEAR HORMONE RECEPTOR"/>
    <property type="match status" value="1"/>
</dbReference>
<evidence type="ECO:0000256" key="4">
    <source>
        <dbReference type="ARBA" id="ARBA00022833"/>
    </source>
</evidence>
<evidence type="ECO:0000256" key="2">
    <source>
        <dbReference type="ARBA" id="ARBA00022723"/>
    </source>
</evidence>
<evidence type="ECO:0000256" key="9">
    <source>
        <dbReference type="ARBA" id="ARBA00023242"/>
    </source>
</evidence>
<dbReference type="GO" id="GO:0043565">
    <property type="term" value="F:sequence-specific DNA binding"/>
    <property type="evidence" value="ECO:0007669"/>
    <property type="project" value="InterPro"/>
</dbReference>
<feature type="domain" description="Nuclear receptor" evidence="10">
    <location>
        <begin position="68"/>
        <end position="143"/>
    </location>
</feature>
<dbReference type="PRINTS" id="PR00047">
    <property type="entry name" value="STROIDFINGER"/>
</dbReference>
<accession>A0A1I8BGW1</accession>
<reference evidence="12" key="1">
    <citation type="submission" date="2016-11" db="UniProtKB">
        <authorList>
            <consortium name="WormBaseParasite"/>
        </authorList>
    </citation>
    <scope>IDENTIFICATION</scope>
</reference>
<evidence type="ECO:0000256" key="3">
    <source>
        <dbReference type="ARBA" id="ARBA00022771"/>
    </source>
</evidence>
<evidence type="ECO:0000256" key="6">
    <source>
        <dbReference type="ARBA" id="ARBA00023125"/>
    </source>
</evidence>
<dbReference type="PROSITE" id="PS51030">
    <property type="entry name" value="NUCLEAR_REC_DBD_2"/>
    <property type="match status" value="1"/>
</dbReference>
<keyword evidence="5" id="KW-0805">Transcription regulation</keyword>
<proteinExistence type="inferred from homology"/>
<keyword evidence="9" id="KW-0539">Nucleus</keyword>
<dbReference type="GO" id="GO:0008270">
    <property type="term" value="F:zinc ion binding"/>
    <property type="evidence" value="ECO:0007669"/>
    <property type="project" value="UniProtKB-KW"/>
</dbReference>
<evidence type="ECO:0000259" key="10">
    <source>
        <dbReference type="PROSITE" id="PS51030"/>
    </source>
</evidence>
<keyword evidence="3" id="KW-0863">Zinc-finger</keyword>
<evidence type="ECO:0000256" key="8">
    <source>
        <dbReference type="ARBA" id="ARBA00023170"/>
    </source>
</evidence>
<evidence type="ECO:0000313" key="11">
    <source>
        <dbReference type="Proteomes" id="UP000095281"/>
    </source>
</evidence>
<dbReference type="Gene3D" id="3.30.50.10">
    <property type="entry name" value="Erythroid Transcription Factor GATA-1, subunit A"/>
    <property type="match status" value="1"/>
</dbReference>
<dbReference type="GO" id="GO:0003700">
    <property type="term" value="F:DNA-binding transcription factor activity"/>
    <property type="evidence" value="ECO:0007669"/>
    <property type="project" value="InterPro"/>
</dbReference>
<evidence type="ECO:0000256" key="7">
    <source>
        <dbReference type="ARBA" id="ARBA00023163"/>
    </source>
</evidence>
<dbReference type="WBParaSite" id="MhA1_Contig2339.frz3.gene2">
    <property type="protein sequence ID" value="MhA1_Contig2339.frz3.gene2"/>
    <property type="gene ID" value="MhA1_Contig2339.frz3.gene2"/>
</dbReference>
<dbReference type="SUPFAM" id="SSF57716">
    <property type="entry name" value="Glucocorticoid receptor-like (DNA-binding domain)"/>
    <property type="match status" value="1"/>
</dbReference>
<dbReference type="Pfam" id="PF00105">
    <property type="entry name" value="zf-C4"/>
    <property type="match status" value="1"/>
</dbReference>
<organism evidence="11 12">
    <name type="scientific">Meloidogyne hapla</name>
    <name type="common">Root-knot nematode worm</name>
    <dbReference type="NCBI Taxonomy" id="6305"/>
    <lineage>
        <taxon>Eukaryota</taxon>
        <taxon>Metazoa</taxon>
        <taxon>Ecdysozoa</taxon>
        <taxon>Nematoda</taxon>
        <taxon>Chromadorea</taxon>
        <taxon>Rhabditida</taxon>
        <taxon>Tylenchina</taxon>
        <taxon>Tylenchomorpha</taxon>
        <taxon>Tylenchoidea</taxon>
        <taxon>Meloidogynidae</taxon>
        <taxon>Meloidogyninae</taxon>
        <taxon>Meloidogyne</taxon>
    </lineage>
</organism>
<name>A0A1I8BGW1_MELHA</name>